<dbReference type="HOGENOM" id="CLU_162960_0_0_1"/>
<reference evidence="3" key="1">
    <citation type="submission" date="2013-06" db="EMBL/GenBank/DDBJ databases">
        <authorList>
            <person name="Zhao Q."/>
        </authorList>
    </citation>
    <scope>NUCLEOTIDE SEQUENCE</scope>
    <source>
        <strain evidence="3">cv. W1943</strain>
    </source>
</reference>
<keyword evidence="1" id="KW-0472">Membrane</keyword>
<evidence type="ECO:0000313" key="2">
    <source>
        <dbReference type="EnsemblPlants" id="ORUFI01G10170.1"/>
    </source>
</evidence>
<proteinExistence type="predicted"/>
<dbReference type="OMA" id="DGNCNIR"/>
<dbReference type="Proteomes" id="UP000008022">
    <property type="component" value="Unassembled WGS sequence"/>
</dbReference>
<protein>
    <submittedName>
        <fullName evidence="2">Uncharacterized protein</fullName>
    </submittedName>
</protein>
<sequence>MAYKPPEKMIARNVRHTAAASPFLPLDMSLDVVEEDGLGVEVPSNATSRGRKGDVVAVCVRANGEAAAVIRCEWVTEDGNCNIRNNRPKSSASTGKKSKGLLHMQNYNSTPSTSLFLWMIIPFYVSMTINLLGGSIIKSEPLNKNR</sequence>
<dbReference type="Gramene" id="ORUFI01G10170.1">
    <property type="protein sequence ID" value="ORUFI01G10170.1"/>
    <property type="gene ID" value="ORUFI01G10170"/>
</dbReference>
<keyword evidence="3" id="KW-1185">Reference proteome</keyword>
<accession>A0A0E0MTX0</accession>
<keyword evidence="1" id="KW-0812">Transmembrane</keyword>
<reference evidence="2" key="2">
    <citation type="submission" date="2015-06" db="UniProtKB">
        <authorList>
            <consortium name="EnsemblPlants"/>
        </authorList>
    </citation>
    <scope>IDENTIFICATION</scope>
</reference>
<keyword evidence="1" id="KW-1133">Transmembrane helix</keyword>
<evidence type="ECO:0000256" key="1">
    <source>
        <dbReference type="SAM" id="Phobius"/>
    </source>
</evidence>
<dbReference type="AlphaFoldDB" id="A0A0E0MTX0"/>
<evidence type="ECO:0000313" key="3">
    <source>
        <dbReference type="Proteomes" id="UP000008022"/>
    </source>
</evidence>
<dbReference type="EnsemblPlants" id="ORUFI01G10170.1">
    <property type="protein sequence ID" value="ORUFI01G10170.1"/>
    <property type="gene ID" value="ORUFI01G10170"/>
</dbReference>
<organism evidence="2 3">
    <name type="scientific">Oryza rufipogon</name>
    <name type="common">Brownbeard rice</name>
    <name type="synonym">Asian wild rice</name>
    <dbReference type="NCBI Taxonomy" id="4529"/>
    <lineage>
        <taxon>Eukaryota</taxon>
        <taxon>Viridiplantae</taxon>
        <taxon>Streptophyta</taxon>
        <taxon>Embryophyta</taxon>
        <taxon>Tracheophyta</taxon>
        <taxon>Spermatophyta</taxon>
        <taxon>Magnoliopsida</taxon>
        <taxon>Liliopsida</taxon>
        <taxon>Poales</taxon>
        <taxon>Poaceae</taxon>
        <taxon>BOP clade</taxon>
        <taxon>Oryzoideae</taxon>
        <taxon>Oryzeae</taxon>
        <taxon>Oryzinae</taxon>
        <taxon>Oryza</taxon>
    </lineage>
</organism>
<feature type="transmembrane region" description="Helical" evidence="1">
    <location>
        <begin position="115"/>
        <end position="137"/>
    </location>
</feature>
<name>A0A0E0MTX0_ORYRU</name>